<dbReference type="CDD" id="cd09396">
    <property type="entry name" value="LIM_DA1"/>
    <property type="match status" value="1"/>
</dbReference>
<dbReference type="PROSITE" id="PS00478">
    <property type="entry name" value="LIM_DOMAIN_1"/>
    <property type="match status" value="1"/>
</dbReference>
<keyword evidence="3 5" id="KW-0862">Zinc</keyword>
<dbReference type="KEGG" id="dzi:111310167"/>
<dbReference type="Pfam" id="PF12315">
    <property type="entry name" value="DA1-like"/>
    <property type="match status" value="1"/>
</dbReference>
<name>A0A6P6AJN7_DURZI</name>
<dbReference type="PANTHER" id="PTHR24209">
    <property type="entry name" value="PROTEIN DA1-RELATED 2"/>
    <property type="match status" value="1"/>
</dbReference>
<dbReference type="GO" id="GO:0046872">
    <property type="term" value="F:metal ion binding"/>
    <property type="evidence" value="ECO:0007669"/>
    <property type="project" value="UniProtKB-KW"/>
</dbReference>
<organism evidence="8 9">
    <name type="scientific">Durio zibethinus</name>
    <name type="common">Durian</name>
    <dbReference type="NCBI Taxonomy" id="66656"/>
    <lineage>
        <taxon>Eukaryota</taxon>
        <taxon>Viridiplantae</taxon>
        <taxon>Streptophyta</taxon>
        <taxon>Embryophyta</taxon>
        <taxon>Tracheophyta</taxon>
        <taxon>Spermatophyta</taxon>
        <taxon>Magnoliopsida</taxon>
        <taxon>eudicotyledons</taxon>
        <taxon>Gunneridae</taxon>
        <taxon>Pentapetalae</taxon>
        <taxon>rosids</taxon>
        <taxon>malvids</taxon>
        <taxon>Malvales</taxon>
        <taxon>Malvaceae</taxon>
        <taxon>Helicteroideae</taxon>
        <taxon>Durio</taxon>
    </lineage>
</organism>
<feature type="region of interest" description="Disordered" evidence="6">
    <location>
        <begin position="43"/>
        <end position="65"/>
    </location>
</feature>
<sequence>MAPPPPSNVNHLSHPCIYGDFVSSSTERKSRLLKWLGKLFKTSSSSRRGGSGGGGGGSSGYNPHFLGEENMVVRAPPRIPDDRPRTKKEQEELDQAIALSLAEDMEKPSGYNQWRTDDNYGGDLPKGAYDGSMNSSAYPPYGTLAYHPDVYRVCAGCHREFGYGNYLGCMGKYFHPNCFRCHSCGYPITEHEFSSSGSNPYHKNCFKELTHPKCDVCLQFIPTNGAGLIEYRCHPFWSQKYCPSHEHDNTARCCSCERLESWNVRYYSLEDGRSLCLECMESSIMDTGDCQPLYHAIRDYYEGMNMKLDQEIPMLLVERQALNEAIVGEKNGYHHMPETRGLCLSEEQTVTSILKRPRIGGRQLIGMKTQHQKLTRKCEVTAILVLYGLPRLLTGAILAHELMHGWLRLKGYRNLNPEVEEGICQVLSYMWLESEVLPGASNRASTSAASSSSSSSKKGLKSNVENKLGEFFKNQIAHDASPAYGGGFRAANEAVNKYGLRRTLDHIKQTGNFPL</sequence>
<keyword evidence="4 5" id="KW-0440">LIM domain</keyword>
<evidence type="ECO:0000259" key="7">
    <source>
        <dbReference type="PROSITE" id="PS50023"/>
    </source>
</evidence>
<dbReference type="InterPro" id="IPR045218">
    <property type="entry name" value="DA1-like"/>
</dbReference>
<feature type="compositionally biased region" description="Gly residues" evidence="6">
    <location>
        <begin position="49"/>
        <end position="59"/>
    </location>
</feature>
<keyword evidence="2" id="KW-0677">Repeat</keyword>
<dbReference type="InterPro" id="IPR022087">
    <property type="entry name" value="DA1-like_dom"/>
</dbReference>
<evidence type="ECO:0000256" key="1">
    <source>
        <dbReference type="ARBA" id="ARBA00022723"/>
    </source>
</evidence>
<evidence type="ECO:0000256" key="3">
    <source>
        <dbReference type="ARBA" id="ARBA00022833"/>
    </source>
</evidence>
<dbReference type="AlphaFoldDB" id="A0A6P6AJN7"/>
<dbReference type="FunFam" id="2.10.110.10:FF:000107">
    <property type="entry name" value="Protein DA1-related 2"/>
    <property type="match status" value="1"/>
</dbReference>
<gene>
    <name evidence="9" type="primary">LOC111310167</name>
</gene>
<protein>
    <submittedName>
        <fullName evidence="9">Protein DA1-related 2-like</fullName>
    </submittedName>
</protein>
<evidence type="ECO:0000256" key="5">
    <source>
        <dbReference type="PROSITE-ProRule" id="PRU00125"/>
    </source>
</evidence>
<proteinExistence type="predicted"/>
<keyword evidence="8" id="KW-1185">Reference proteome</keyword>
<dbReference type="OrthoDB" id="25414at2759"/>
<accession>A0A6P6AJN7</accession>
<feature type="region of interest" description="Disordered" evidence="6">
    <location>
        <begin position="442"/>
        <end position="461"/>
    </location>
</feature>
<feature type="compositionally biased region" description="Low complexity" evidence="6">
    <location>
        <begin position="442"/>
        <end position="456"/>
    </location>
</feature>
<dbReference type="InterPro" id="IPR001781">
    <property type="entry name" value="Znf_LIM"/>
</dbReference>
<dbReference type="Proteomes" id="UP000515121">
    <property type="component" value="Unplaced"/>
</dbReference>
<evidence type="ECO:0000256" key="4">
    <source>
        <dbReference type="ARBA" id="ARBA00023038"/>
    </source>
</evidence>
<evidence type="ECO:0000313" key="9">
    <source>
        <dbReference type="RefSeq" id="XP_022765080.1"/>
    </source>
</evidence>
<evidence type="ECO:0000256" key="2">
    <source>
        <dbReference type="ARBA" id="ARBA00022737"/>
    </source>
</evidence>
<dbReference type="SUPFAM" id="SSF57716">
    <property type="entry name" value="Glucocorticoid receptor-like (DNA-binding domain)"/>
    <property type="match status" value="1"/>
</dbReference>
<dbReference type="GO" id="GO:0043130">
    <property type="term" value="F:ubiquitin binding"/>
    <property type="evidence" value="ECO:0007669"/>
    <property type="project" value="TreeGrafter"/>
</dbReference>
<dbReference type="RefSeq" id="XP_022765080.1">
    <property type="nucleotide sequence ID" value="XM_022909345.1"/>
</dbReference>
<evidence type="ECO:0000313" key="8">
    <source>
        <dbReference type="Proteomes" id="UP000515121"/>
    </source>
</evidence>
<dbReference type="Pfam" id="PF00412">
    <property type="entry name" value="LIM"/>
    <property type="match status" value="1"/>
</dbReference>
<evidence type="ECO:0000256" key="6">
    <source>
        <dbReference type="SAM" id="MobiDB-lite"/>
    </source>
</evidence>
<feature type="domain" description="LIM zinc-binding" evidence="7">
    <location>
        <begin position="152"/>
        <end position="212"/>
    </location>
</feature>
<dbReference type="PANTHER" id="PTHR24209:SF7">
    <property type="entry name" value="PROTEIN DA1-RELATED 2"/>
    <property type="match status" value="1"/>
</dbReference>
<dbReference type="PROSITE" id="PS50023">
    <property type="entry name" value="LIM_DOMAIN_2"/>
    <property type="match status" value="1"/>
</dbReference>
<dbReference type="SMART" id="SM00132">
    <property type="entry name" value="LIM"/>
    <property type="match status" value="1"/>
</dbReference>
<reference evidence="9" key="1">
    <citation type="submission" date="2025-08" db="UniProtKB">
        <authorList>
            <consortium name="RefSeq"/>
        </authorList>
    </citation>
    <scope>IDENTIFICATION</scope>
    <source>
        <tissue evidence="9">Fruit stalk</tissue>
    </source>
</reference>
<keyword evidence="1 5" id="KW-0479">Metal-binding</keyword>
<dbReference type="Gene3D" id="2.10.110.10">
    <property type="entry name" value="Cysteine Rich Protein"/>
    <property type="match status" value="1"/>
</dbReference>
<dbReference type="GeneID" id="111310167"/>